<dbReference type="Pfam" id="PF08442">
    <property type="entry name" value="ATP-grasp_2"/>
    <property type="match status" value="1"/>
</dbReference>
<feature type="compositionally biased region" description="Polar residues" evidence="1">
    <location>
        <begin position="138"/>
        <end position="148"/>
    </location>
</feature>
<dbReference type="InterPro" id="IPR013650">
    <property type="entry name" value="ATP-grasp_succ-CoA_synth-type"/>
</dbReference>
<organism evidence="3 4">
    <name type="scientific">Angustibacter aerolatus</name>
    <dbReference type="NCBI Taxonomy" id="1162965"/>
    <lineage>
        <taxon>Bacteria</taxon>
        <taxon>Bacillati</taxon>
        <taxon>Actinomycetota</taxon>
        <taxon>Actinomycetes</taxon>
        <taxon>Kineosporiales</taxon>
        <taxon>Kineosporiaceae</taxon>
    </lineage>
</organism>
<feature type="domain" description="ATP-grasp fold succinyl-CoA synthetase-type" evidence="2">
    <location>
        <begin position="1"/>
        <end position="85"/>
    </location>
</feature>
<dbReference type="Proteomes" id="UP001157017">
    <property type="component" value="Unassembled WGS sequence"/>
</dbReference>
<dbReference type="Gene3D" id="3.30.1490.20">
    <property type="entry name" value="ATP-grasp fold, A domain"/>
    <property type="match status" value="1"/>
</dbReference>
<keyword evidence="4" id="KW-1185">Reference proteome</keyword>
<protein>
    <recommendedName>
        <fullName evidence="2">ATP-grasp fold succinyl-CoA synthetase-type domain-containing protein</fullName>
    </recommendedName>
</protein>
<evidence type="ECO:0000259" key="2">
    <source>
        <dbReference type="Pfam" id="PF08442"/>
    </source>
</evidence>
<evidence type="ECO:0000313" key="4">
    <source>
        <dbReference type="Proteomes" id="UP001157017"/>
    </source>
</evidence>
<feature type="region of interest" description="Disordered" evidence="1">
    <location>
        <begin position="76"/>
        <end position="148"/>
    </location>
</feature>
<reference evidence="4" key="1">
    <citation type="journal article" date="2019" name="Int. J. Syst. Evol. Microbiol.">
        <title>The Global Catalogue of Microorganisms (GCM) 10K type strain sequencing project: providing services to taxonomists for standard genome sequencing and annotation.</title>
        <authorList>
            <consortium name="The Broad Institute Genomics Platform"/>
            <consortium name="The Broad Institute Genome Sequencing Center for Infectious Disease"/>
            <person name="Wu L."/>
            <person name="Ma J."/>
        </authorList>
    </citation>
    <scope>NUCLEOTIDE SEQUENCE [LARGE SCALE GENOMIC DNA]</scope>
    <source>
        <strain evidence="4">NBRC 108730</strain>
    </source>
</reference>
<sequence length="148" mass="16199">MVKAQVKVGGRGKAGGVKAAHGPDEAATQAEAILGMDIKGHTVHRVMIAQGAKIAEEYYVSLLLDRSNRRYLAMASREGGMEIEQARRRAAGGAGPRRGRPDRRRRRREGRRGRRGRPVPRRGAGPGRRRPAAGCGRSTATRTPRWSR</sequence>
<name>A0ABQ6JN61_9ACTN</name>
<feature type="region of interest" description="Disordered" evidence="1">
    <location>
        <begin position="1"/>
        <end position="24"/>
    </location>
</feature>
<dbReference type="SUPFAM" id="SSF56059">
    <property type="entry name" value="Glutathione synthetase ATP-binding domain-like"/>
    <property type="match status" value="1"/>
</dbReference>
<accession>A0ABQ6JN61</accession>
<dbReference type="PANTHER" id="PTHR11815">
    <property type="entry name" value="SUCCINYL-COA SYNTHETASE BETA CHAIN"/>
    <property type="match status" value="1"/>
</dbReference>
<feature type="compositionally biased region" description="Basic residues" evidence="1">
    <location>
        <begin position="97"/>
        <end position="120"/>
    </location>
</feature>
<evidence type="ECO:0000256" key="1">
    <source>
        <dbReference type="SAM" id="MobiDB-lite"/>
    </source>
</evidence>
<dbReference type="PANTHER" id="PTHR11815:SF10">
    <property type="entry name" value="SUCCINATE--COA LIGASE [GDP-FORMING] SUBUNIT BETA, MITOCHONDRIAL"/>
    <property type="match status" value="1"/>
</dbReference>
<dbReference type="EMBL" id="BSUZ01000001">
    <property type="protein sequence ID" value="GMA88195.1"/>
    <property type="molecule type" value="Genomic_DNA"/>
</dbReference>
<dbReference type="InterPro" id="IPR013815">
    <property type="entry name" value="ATP_grasp_subdomain_1"/>
</dbReference>
<gene>
    <name evidence="3" type="ORF">GCM10025868_34450</name>
</gene>
<comment type="caution">
    <text evidence="3">The sequence shown here is derived from an EMBL/GenBank/DDBJ whole genome shotgun (WGS) entry which is preliminary data.</text>
</comment>
<proteinExistence type="predicted"/>
<evidence type="ECO:0000313" key="3">
    <source>
        <dbReference type="EMBL" id="GMA88195.1"/>
    </source>
</evidence>